<evidence type="ECO:0000313" key="3">
    <source>
        <dbReference type="Proteomes" id="UP000005446"/>
    </source>
</evidence>
<sequence length="53" mass="6007">MDGLTAAEQREFQSRMERKQMKEFMGPDSTGGKELLSLKMMRSNFFSTSIGNA</sequence>
<dbReference type="EMBL" id="AGUE01000140">
    <property type="protein sequence ID" value="EHK98641.1"/>
    <property type="molecule type" value="Genomic_DNA"/>
</dbReference>
<dbReference type="OrthoDB" id="1551503at2759"/>
<accession>H0ES49</accession>
<keyword evidence="3" id="KW-1185">Reference proteome</keyword>
<feature type="compositionally biased region" description="Basic and acidic residues" evidence="1">
    <location>
        <begin position="8"/>
        <end position="22"/>
    </location>
</feature>
<proteinExistence type="predicted"/>
<name>H0ES49_GLAL7</name>
<dbReference type="Proteomes" id="UP000005446">
    <property type="component" value="Unassembled WGS sequence"/>
</dbReference>
<evidence type="ECO:0000256" key="1">
    <source>
        <dbReference type="SAM" id="MobiDB-lite"/>
    </source>
</evidence>
<comment type="caution">
    <text evidence="2">The sequence shown here is derived from an EMBL/GenBank/DDBJ whole genome shotgun (WGS) entry which is preliminary data.</text>
</comment>
<dbReference type="HOGENOM" id="CLU_3068857_0_0_1"/>
<reference evidence="2 3" key="1">
    <citation type="journal article" date="2012" name="Eukaryot. Cell">
        <title>Genome sequence of the fungus Glarea lozoyensis: the first genome sequence of a species from the Helotiaceae family.</title>
        <authorList>
            <person name="Youssar L."/>
            <person name="Gruening B.A."/>
            <person name="Erxleben A."/>
            <person name="Guenther S."/>
            <person name="Huettel W."/>
        </authorList>
    </citation>
    <scope>NUCLEOTIDE SEQUENCE [LARGE SCALE GENOMIC DNA]</scope>
    <source>
        <strain evidence="3">ATCC 74030 / MF5533</strain>
    </source>
</reference>
<dbReference type="InParanoid" id="H0ES49"/>
<evidence type="ECO:0000313" key="2">
    <source>
        <dbReference type="EMBL" id="EHK98641.1"/>
    </source>
</evidence>
<organism evidence="2 3">
    <name type="scientific">Glarea lozoyensis (strain ATCC 74030 / MF5533)</name>
    <dbReference type="NCBI Taxonomy" id="1104152"/>
    <lineage>
        <taxon>Eukaryota</taxon>
        <taxon>Fungi</taxon>
        <taxon>Dikarya</taxon>
        <taxon>Ascomycota</taxon>
        <taxon>Pezizomycotina</taxon>
        <taxon>Leotiomycetes</taxon>
        <taxon>Helotiales</taxon>
        <taxon>Helotiaceae</taxon>
        <taxon>Glarea</taxon>
    </lineage>
</organism>
<protein>
    <submittedName>
        <fullName evidence="2">Putative Mitochondrial import inner membrane translocase subunit tim9</fullName>
    </submittedName>
</protein>
<gene>
    <name evidence="2" type="ORF">M7I_5525</name>
</gene>
<dbReference type="AlphaFoldDB" id="H0ES49"/>
<feature type="region of interest" description="Disordered" evidence="1">
    <location>
        <begin position="1"/>
        <end position="33"/>
    </location>
</feature>